<dbReference type="AlphaFoldDB" id="A0AAN9B723"/>
<evidence type="ECO:0000313" key="3">
    <source>
        <dbReference type="Proteomes" id="UP001374579"/>
    </source>
</evidence>
<gene>
    <name evidence="2" type="ORF">V1264_022991</name>
</gene>
<proteinExistence type="predicted"/>
<organism evidence="2 3">
    <name type="scientific">Littorina saxatilis</name>
    <dbReference type="NCBI Taxonomy" id="31220"/>
    <lineage>
        <taxon>Eukaryota</taxon>
        <taxon>Metazoa</taxon>
        <taxon>Spiralia</taxon>
        <taxon>Lophotrochozoa</taxon>
        <taxon>Mollusca</taxon>
        <taxon>Gastropoda</taxon>
        <taxon>Caenogastropoda</taxon>
        <taxon>Littorinimorpha</taxon>
        <taxon>Littorinoidea</taxon>
        <taxon>Littorinidae</taxon>
        <taxon>Littorina</taxon>
    </lineage>
</organism>
<dbReference type="Proteomes" id="UP001374579">
    <property type="component" value="Unassembled WGS sequence"/>
</dbReference>
<sequence>MPRQEQPSSSSSSDRRADRPAISKAIKRSVKDLYADLALEGKQWETRQGERYDSPTNMQVTGNIRERSKAWYPDASKAELDEIAEKAKGFGCEILEHSKKGENRGMSRHSPDVIRR</sequence>
<evidence type="ECO:0000256" key="1">
    <source>
        <dbReference type="SAM" id="MobiDB-lite"/>
    </source>
</evidence>
<accession>A0AAN9B723</accession>
<feature type="region of interest" description="Disordered" evidence="1">
    <location>
        <begin position="1"/>
        <end position="24"/>
    </location>
</feature>
<keyword evidence="3" id="KW-1185">Reference proteome</keyword>
<evidence type="ECO:0000313" key="2">
    <source>
        <dbReference type="EMBL" id="KAK7099972.1"/>
    </source>
</evidence>
<dbReference type="EMBL" id="JBAMIC010000011">
    <property type="protein sequence ID" value="KAK7099972.1"/>
    <property type="molecule type" value="Genomic_DNA"/>
</dbReference>
<reference evidence="2 3" key="1">
    <citation type="submission" date="2024-02" db="EMBL/GenBank/DDBJ databases">
        <title>Chromosome-scale genome assembly of the rough periwinkle Littorina saxatilis.</title>
        <authorList>
            <person name="De Jode A."/>
            <person name="Faria R."/>
            <person name="Formenti G."/>
            <person name="Sims Y."/>
            <person name="Smith T.P."/>
            <person name="Tracey A."/>
            <person name="Wood J.M.D."/>
            <person name="Zagrodzka Z.B."/>
            <person name="Johannesson K."/>
            <person name="Butlin R.K."/>
            <person name="Leder E.H."/>
        </authorList>
    </citation>
    <scope>NUCLEOTIDE SEQUENCE [LARGE SCALE GENOMIC DNA]</scope>
    <source>
        <strain evidence="2">Snail1</strain>
        <tissue evidence="2">Muscle</tissue>
    </source>
</reference>
<protein>
    <submittedName>
        <fullName evidence="2">Uncharacterized protein</fullName>
    </submittedName>
</protein>
<name>A0AAN9B723_9CAEN</name>
<feature type="region of interest" description="Disordered" evidence="1">
    <location>
        <begin position="96"/>
        <end position="116"/>
    </location>
</feature>
<comment type="caution">
    <text evidence="2">The sequence shown here is derived from an EMBL/GenBank/DDBJ whole genome shotgun (WGS) entry which is preliminary data.</text>
</comment>